<feature type="signal peptide" evidence="2">
    <location>
        <begin position="1"/>
        <end position="30"/>
    </location>
</feature>
<dbReference type="EMBL" id="BKAJ01000032">
    <property type="protein sequence ID" value="GEP54849.1"/>
    <property type="molecule type" value="Genomic_DNA"/>
</dbReference>
<proteinExistence type="inferred from homology"/>
<feature type="chain" id="PRO_5021799290" evidence="2">
    <location>
        <begin position="31"/>
        <end position="329"/>
    </location>
</feature>
<name>A0A512N798_9HYPH</name>
<comment type="similarity">
    <text evidence="1">Belongs to the UPF0065 (bug) family.</text>
</comment>
<keyword evidence="2" id="KW-0732">Signal</keyword>
<dbReference type="SUPFAM" id="SSF53850">
    <property type="entry name" value="Periplasmic binding protein-like II"/>
    <property type="match status" value="1"/>
</dbReference>
<sequence>MQATKWSRRAAVAAAMVGIAAGAMQIPAGAQDFPSKPITIVVPFGPGTANDIIARQLGQDMTGTLGQSVIVDNRAGATGNIATDFVAKSRPDGYTLLIASTSLLLNQVTGNATADLTKDFTPVAFSGSTVYSTFVPNEVPAKNVAELVELARQQPGKLNYAGYVGGLPQFLGEMLNRAAKINTVMVPYKSTTDALVDLMANRIQIWFTPIASGVPVQSAKQARMIAVTGETRSRVLPDIPTFKEAGYPDMTVDVAYFLLAAKGTPQPVVDKLAGAIGKALENPKIKEALLAQGVEEKRGTPSEVGAYLAAEIRRWTDIAKLSAPSGTGK</sequence>
<dbReference type="Proteomes" id="UP000321058">
    <property type="component" value="Unassembled WGS sequence"/>
</dbReference>
<keyword evidence="4" id="KW-1185">Reference proteome</keyword>
<dbReference type="Pfam" id="PF03401">
    <property type="entry name" value="TctC"/>
    <property type="match status" value="1"/>
</dbReference>
<accession>A0A512N798</accession>
<dbReference type="PANTHER" id="PTHR42928">
    <property type="entry name" value="TRICARBOXYLATE-BINDING PROTEIN"/>
    <property type="match status" value="1"/>
</dbReference>
<dbReference type="AlphaFoldDB" id="A0A512N798"/>
<gene>
    <name evidence="3" type="ORF">RSO01_20150</name>
</gene>
<dbReference type="PANTHER" id="PTHR42928:SF5">
    <property type="entry name" value="BLR1237 PROTEIN"/>
    <property type="match status" value="1"/>
</dbReference>
<dbReference type="CDD" id="cd07012">
    <property type="entry name" value="PBP2_Bug_TTT"/>
    <property type="match status" value="1"/>
</dbReference>
<dbReference type="Gene3D" id="3.40.190.150">
    <property type="entry name" value="Bordetella uptake gene, domain 1"/>
    <property type="match status" value="1"/>
</dbReference>
<dbReference type="InterPro" id="IPR042100">
    <property type="entry name" value="Bug_dom1"/>
</dbReference>
<dbReference type="Gene3D" id="3.40.190.10">
    <property type="entry name" value="Periplasmic binding protein-like II"/>
    <property type="match status" value="1"/>
</dbReference>
<evidence type="ECO:0000313" key="4">
    <source>
        <dbReference type="Proteomes" id="UP000321058"/>
    </source>
</evidence>
<organism evidence="3 4">
    <name type="scientific">Reyranella soli</name>
    <dbReference type="NCBI Taxonomy" id="1230389"/>
    <lineage>
        <taxon>Bacteria</taxon>
        <taxon>Pseudomonadati</taxon>
        <taxon>Pseudomonadota</taxon>
        <taxon>Alphaproteobacteria</taxon>
        <taxon>Hyphomicrobiales</taxon>
        <taxon>Reyranellaceae</taxon>
        <taxon>Reyranella</taxon>
    </lineage>
</organism>
<dbReference type="OrthoDB" id="8970543at2"/>
<evidence type="ECO:0000313" key="3">
    <source>
        <dbReference type="EMBL" id="GEP54849.1"/>
    </source>
</evidence>
<reference evidence="3 4" key="1">
    <citation type="submission" date="2019-07" db="EMBL/GenBank/DDBJ databases">
        <title>Whole genome shotgun sequence of Reyranella soli NBRC 108950.</title>
        <authorList>
            <person name="Hosoyama A."/>
            <person name="Uohara A."/>
            <person name="Ohji S."/>
            <person name="Ichikawa N."/>
        </authorList>
    </citation>
    <scope>NUCLEOTIDE SEQUENCE [LARGE SCALE GENOMIC DNA]</scope>
    <source>
        <strain evidence="3 4">NBRC 108950</strain>
    </source>
</reference>
<comment type="caution">
    <text evidence="3">The sequence shown here is derived from an EMBL/GenBank/DDBJ whole genome shotgun (WGS) entry which is preliminary data.</text>
</comment>
<evidence type="ECO:0000256" key="2">
    <source>
        <dbReference type="SAM" id="SignalP"/>
    </source>
</evidence>
<protein>
    <submittedName>
        <fullName evidence="3">MFS transporter</fullName>
    </submittedName>
</protein>
<dbReference type="RefSeq" id="WP_147148791.1">
    <property type="nucleotide sequence ID" value="NZ_BKAJ01000032.1"/>
</dbReference>
<dbReference type="PIRSF" id="PIRSF017082">
    <property type="entry name" value="YflP"/>
    <property type="match status" value="1"/>
</dbReference>
<evidence type="ECO:0000256" key="1">
    <source>
        <dbReference type="ARBA" id="ARBA00006987"/>
    </source>
</evidence>
<dbReference type="InterPro" id="IPR005064">
    <property type="entry name" value="BUG"/>
</dbReference>